<feature type="domain" description="Homeobox" evidence="8">
    <location>
        <begin position="89"/>
        <end position="149"/>
    </location>
</feature>
<dbReference type="GO" id="GO:0000976">
    <property type="term" value="F:transcription cis-regulatory region binding"/>
    <property type="evidence" value="ECO:0007669"/>
    <property type="project" value="TreeGrafter"/>
</dbReference>
<feature type="compositionally biased region" description="Low complexity" evidence="7">
    <location>
        <begin position="156"/>
        <end position="177"/>
    </location>
</feature>
<dbReference type="InterPro" id="IPR001356">
    <property type="entry name" value="HD"/>
</dbReference>
<dbReference type="SMART" id="SM00389">
    <property type="entry name" value="HOX"/>
    <property type="match status" value="1"/>
</dbReference>
<gene>
    <name evidence="9" type="ORF">INT45_005281</name>
</gene>
<dbReference type="GO" id="GO:0005634">
    <property type="term" value="C:nucleus"/>
    <property type="evidence" value="ECO:0007669"/>
    <property type="project" value="UniProtKB-SubCell"/>
</dbReference>
<dbReference type="OrthoDB" id="6159439at2759"/>
<dbReference type="InterPro" id="IPR009057">
    <property type="entry name" value="Homeodomain-like_sf"/>
</dbReference>
<dbReference type="CDD" id="cd00086">
    <property type="entry name" value="homeodomain"/>
    <property type="match status" value="1"/>
</dbReference>
<evidence type="ECO:0000313" key="10">
    <source>
        <dbReference type="Proteomes" id="UP000646827"/>
    </source>
</evidence>
<evidence type="ECO:0000256" key="6">
    <source>
        <dbReference type="RuleBase" id="RU000682"/>
    </source>
</evidence>
<dbReference type="InterPro" id="IPR017970">
    <property type="entry name" value="Homeobox_CS"/>
</dbReference>
<feature type="compositionally biased region" description="Polar residues" evidence="7">
    <location>
        <begin position="63"/>
        <end position="77"/>
    </location>
</feature>
<dbReference type="PANTHER" id="PTHR24323:SF7">
    <property type="entry name" value="HOMEOBOX DOMAIN-CONTAINING PROTEIN"/>
    <property type="match status" value="1"/>
</dbReference>
<comment type="caution">
    <text evidence="9">The sequence shown here is derived from an EMBL/GenBank/DDBJ whole genome shotgun (WGS) entry which is preliminary data.</text>
</comment>
<keyword evidence="2 5" id="KW-0238">DNA-binding</keyword>
<feature type="compositionally biased region" description="Low complexity" evidence="7">
    <location>
        <begin position="42"/>
        <end position="62"/>
    </location>
</feature>
<evidence type="ECO:0000256" key="5">
    <source>
        <dbReference type="PROSITE-ProRule" id="PRU00108"/>
    </source>
</evidence>
<keyword evidence="3 5" id="KW-0371">Homeobox</keyword>
<organism evidence="9 10">
    <name type="scientific">Circinella minor</name>
    <dbReference type="NCBI Taxonomy" id="1195481"/>
    <lineage>
        <taxon>Eukaryota</taxon>
        <taxon>Fungi</taxon>
        <taxon>Fungi incertae sedis</taxon>
        <taxon>Mucoromycota</taxon>
        <taxon>Mucoromycotina</taxon>
        <taxon>Mucoromycetes</taxon>
        <taxon>Mucorales</taxon>
        <taxon>Lichtheimiaceae</taxon>
        <taxon>Circinella</taxon>
    </lineage>
</organism>
<dbReference type="Pfam" id="PF00046">
    <property type="entry name" value="Homeodomain"/>
    <property type="match status" value="1"/>
</dbReference>
<feature type="region of interest" description="Disordered" evidence="7">
    <location>
        <begin position="156"/>
        <end position="197"/>
    </location>
</feature>
<feature type="region of interest" description="Disordered" evidence="7">
    <location>
        <begin position="42"/>
        <end position="77"/>
    </location>
</feature>
<sequence>MPSCEGFQPPFDSSQEESYSPSSMFPKYEDHQQQHNMLMDNNKFSTSSTTTTTVITNGNRTSMNDSTMSTASTKNNTPTTEFKATFYNPFETKHRRRTSKQQFKILEAAFEENPKPSAAKRQALAEELEMTPRGVQIWFQNRRAKAKQRIDILNINSSTSSNNSSSNNKRSFDDFSSTLDEEDEYSTHQHRRRRTTSNYNKPFYTEWDSQEPIVTNDGTSTTDSTTITTNTAATTPTINTAAVTTITAHVTSSAPASPPCITGNHPVQAPSLCYSYSNASSSPVTPSVPSPTMQDQQGYQSQQTQLQPQLHSELSQQQQSDFLVDYTSKSMWSPMNDASFDTNHSSGYITDWMQTVPFPIRPSIRHDPSITSIATTTTTTSSGFGSEEDELLSQWGPKNYQIASFPNSPQQPQEQIFPQPIIHNTADNKENSIDLANIFGASLMDSTVPCNLLPVTSSDVHWISQNPQPVIW</sequence>
<evidence type="ECO:0000313" key="9">
    <source>
        <dbReference type="EMBL" id="KAG2224757.1"/>
    </source>
</evidence>
<dbReference type="PROSITE" id="PS50071">
    <property type="entry name" value="HOMEOBOX_2"/>
    <property type="match status" value="1"/>
</dbReference>
<evidence type="ECO:0000256" key="1">
    <source>
        <dbReference type="ARBA" id="ARBA00004123"/>
    </source>
</evidence>
<keyword evidence="10" id="KW-1185">Reference proteome</keyword>
<name>A0A8H7SAL8_9FUNG</name>
<protein>
    <recommendedName>
        <fullName evidence="8">Homeobox domain-containing protein</fullName>
    </recommendedName>
</protein>
<evidence type="ECO:0000259" key="8">
    <source>
        <dbReference type="PROSITE" id="PS50071"/>
    </source>
</evidence>
<dbReference type="GO" id="GO:0000981">
    <property type="term" value="F:DNA-binding transcription factor activity, RNA polymerase II-specific"/>
    <property type="evidence" value="ECO:0007669"/>
    <property type="project" value="InterPro"/>
</dbReference>
<keyword evidence="4 5" id="KW-0539">Nucleus</keyword>
<comment type="subcellular location">
    <subcellularLocation>
        <location evidence="1 5 6">Nucleus</location>
    </subcellularLocation>
</comment>
<accession>A0A8H7SAL8</accession>
<evidence type="ECO:0000256" key="3">
    <source>
        <dbReference type="ARBA" id="ARBA00023155"/>
    </source>
</evidence>
<reference evidence="9 10" key="1">
    <citation type="submission" date="2020-12" db="EMBL/GenBank/DDBJ databases">
        <title>Metabolic potential, ecology and presence of endohyphal bacteria is reflected in genomic diversity of Mucoromycotina.</title>
        <authorList>
            <person name="Muszewska A."/>
            <person name="Okrasinska A."/>
            <person name="Steczkiewicz K."/>
            <person name="Drgas O."/>
            <person name="Orlowska M."/>
            <person name="Perlinska-Lenart U."/>
            <person name="Aleksandrzak-Piekarczyk T."/>
            <person name="Szatraj K."/>
            <person name="Zielenkiewicz U."/>
            <person name="Pilsyk S."/>
            <person name="Malc E."/>
            <person name="Mieczkowski P."/>
            <person name="Kruszewska J.S."/>
            <person name="Biernat P."/>
            <person name="Pawlowska J."/>
        </authorList>
    </citation>
    <scope>NUCLEOTIDE SEQUENCE [LARGE SCALE GENOMIC DNA]</scope>
    <source>
        <strain evidence="9 10">CBS 142.35</strain>
    </source>
</reference>
<evidence type="ECO:0000256" key="2">
    <source>
        <dbReference type="ARBA" id="ARBA00023125"/>
    </source>
</evidence>
<dbReference type="PANTHER" id="PTHR24323">
    <property type="entry name" value="CEH-10 HOMEODOMAIN-CONTAINING HOMOLOG"/>
    <property type="match status" value="1"/>
</dbReference>
<feature type="DNA-binding region" description="Homeobox" evidence="5">
    <location>
        <begin position="91"/>
        <end position="150"/>
    </location>
</feature>
<dbReference type="SUPFAM" id="SSF46689">
    <property type="entry name" value="Homeodomain-like"/>
    <property type="match status" value="1"/>
</dbReference>
<proteinExistence type="predicted"/>
<dbReference type="EMBL" id="JAEPRB010000037">
    <property type="protein sequence ID" value="KAG2224757.1"/>
    <property type="molecule type" value="Genomic_DNA"/>
</dbReference>
<feature type="region of interest" description="Disordered" evidence="7">
    <location>
        <begin position="278"/>
        <end position="316"/>
    </location>
</feature>
<dbReference type="Proteomes" id="UP000646827">
    <property type="component" value="Unassembled WGS sequence"/>
</dbReference>
<dbReference type="Gene3D" id="1.10.10.60">
    <property type="entry name" value="Homeodomain-like"/>
    <property type="match status" value="1"/>
</dbReference>
<feature type="region of interest" description="Disordered" evidence="7">
    <location>
        <begin position="1"/>
        <end position="27"/>
    </location>
</feature>
<dbReference type="PROSITE" id="PS00027">
    <property type="entry name" value="HOMEOBOX_1"/>
    <property type="match status" value="1"/>
</dbReference>
<dbReference type="InterPro" id="IPR051775">
    <property type="entry name" value="Homeobox_domain"/>
</dbReference>
<evidence type="ECO:0000256" key="7">
    <source>
        <dbReference type="SAM" id="MobiDB-lite"/>
    </source>
</evidence>
<evidence type="ECO:0000256" key="4">
    <source>
        <dbReference type="ARBA" id="ARBA00023242"/>
    </source>
</evidence>
<dbReference type="AlphaFoldDB" id="A0A8H7SAL8"/>